<reference evidence="1" key="3">
    <citation type="submission" date="2025-09" db="UniProtKB">
        <authorList>
            <consortium name="Ensembl"/>
        </authorList>
    </citation>
    <scope>IDENTIFICATION</scope>
</reference>
<keyword evidence="2" id="KW-1185">Reference proteome</keyword>
<sequence length="115" mass="12466">MGKDSLGQLFLQRRMLLVFGTSRCHSSMKGCLMSGSVQGPVGWGLEQGAPVEGVPALGRGWNWMSFKVFENHGSRGTAQPCPRCIAGESVNIPELVLNEGAKEPVAVRAWYNLSF</sequence>
<dbReference type="Proteomes" id="UP000694405">
    <property type="component" value="Chromosome 4"/>
</dbReference>
<evidence type="ECO:0000313" key="1">
    <source>
        <dbReference type="Ensembl" id="ENSMUNP00000028245.1"/>
    </source>
</evidence>
<dbReference type="AlphaFoldDB" id="A0A8V5FL00"/>
<protein>
    <submittedName>
        <fullName evidence="1">Uncharacterized protein</fullName>
    </submittedName>
</protein>
<name>A0A8V5FL00_MELUD</name>
<evidence type="ECO:0000313" key="2">
    <source>
        <dbReference type="Proteomes" id="UP000694405"/>
    </source>
</evidence>
<accession>A0A8V5FL00</accession>
<reference evidence="1" key="1">
    <citation type="submission" date="2020-03" db="EMBL/GenBank/DDBJ databases">
        <title>Melopsittacus undulatus (budgerigar) genome, bMelUnd1, maternal haplotype with Z.</title>
        <authorList>
            <person name="Gedman G."/>
            <person name="Mountcastle J."/>
            <person name="Haase B."/>
            <person name="Formenti G."/>
            <person name="Wright T."/>
            <person name="Apodaca J."/>
            <person name="Pelan S."/>
            <person name="Chow W."/>
            <person name="Rhie A."/>
            <person name="Howe K."/>
            <person name="Fedrigo O."/>
            <person name="Jarvis E.D."/>
        </authorList>
    </citation>
    <scope>NUCLEOTIDE SEQUENCE [LARGE SCALE GENOMIC DNA]</scope>
</reference>
<reference evidence="1" key="2">
    <citation type="submission" date="2025-08" db="UniProtKB">
        <authorList>
            <consortium name="Ensembl"/>
        </authorList>
    </citation>
    <scope>IDENTIFICATION</scope>
</reference>
<proteinExistence type="predicted"/>
<dbReference type="Ensembl" id="ENSMUNT00000029304.1">
    <property type="protein sequence ID" value="ENSMUNP00000028245.1"/>
    <property type="gene ID" value="ENSMUNG00000021450.1"/>
</dbReference>
<organism evidence="1 2">
    <name type="scientific">Melopsittacus undulatus</name>
    <name type="common">Budgerigar</name>
    <name type="synonym">Psittacus undulatus</name>
    <dbReference type="NCBI Taxonomy" id="13146"/>
    <lineage>
        <taxon>Eukaryota</taxon>
        <taxon>Metazoa</taxon>
        <taxon>Chordata</taxon>
        <taxon>Craniata</taxon>
        <taxon>Vertebrata</taxon>
        <taxon>Euteleostomi</taxon>
        <taxon>Archelosauria</taxon>
        <taxon>Archosauria</taxon>
        <taxon>Dinosauria</taxon>
        <taxon>Saurischia</taxon>
        <taxon>Theropoda</taxon>
        <taxon>Coelurosauria</taxon>
        <taxon>Aves</taxon>
        <taxon>Neognathae</taxon>
        <taxon>Neoaves</taxon>
        <taxon>Telluraves</taxon>
        <taxon>Australaves</taxon>
        <taxon>Psittaciformes</taxon>
        <taxon>Psittaculidae</taxon>
        <taxon>Melopsittacus</taxon>
    </lineage>
</organism>